<evidence type="ECO:0000256" key="1">
    <source>
        <dbReference type="ARBA" id="ARBA00004196"/>
    </source>
</evidence>
<reference evidence="8" key="1">
    <citation type="journal article" date="2014" name="Front. Microbiol.">
        <title>High frequency of phylogenetically diverse reductive dehalogenase-homologous genes in deep subseafloor sedimentary metagenomes.</title>
        <authorList>
            <person name="Kawai M."/>
            <person name="Futagami T."/>
            <person name="Toyoda A."/>
            <person name="Takaki Y."/>
            <person name="Nishi S."/>
            <person name="Hori S."/>
            <person name="Arai W."/>
            <person name="Tsubouchi T."/>
            <person name="Morono Y."/>
            <person name="Uchiyama I."/>
            <person name="Ito T."/>
            <person name="Fujiyama A."/>
            <person name="Inagaki F."/>
            <person name="Takami H."/>
        </authorList>
    </citation>
    <scope>NUCLEOTIDE SEQUENCE</scope>
    <source>
        <strain evidence="8">Expedition CK06-06</strain>
    </source>
</reference>
<evidence type="ECO:0000256" key="4">
    <source>
        <dbReference type="ARBA" id="ARBA00023004"/>
    </source>
</evidence>
<evidence type="ECO:0000259" key="7">
    <source>
        <dbReference type="PROSITE" id="PS51379"/>
    </source>
</evidence>
<dbReference type="PANTHER" id="PTHR42827">
    <property type="entry name" value="IRON-SULFUR CLUSTER-BINDING PROTEIN-RELATED"/>
    <property type="match status" value="1"/>
</dbReference>
<keyword evidence="4" id="KW-0408">Iron</keyword>
<evidence type="ECO:0000256" key="5">
    <source>
        <dbReference type="ARBA" id="ARBA00023014"/>
    </source>
</evidence>
<dbReference type="InterPro" id="IPR012832">
    <property type="entry name" value="RDH"/>
</dbReference>
<dbReference type="EMBL" id="BARW01016729">
    <property type="protein sequence ID" value="GAI94445.1"/>
    <property type="molecule type" value="Genomic_DNA"/>
</dbReference>
<name>X1U3Q9_9ZZZZ</name>
<accession>X1U3Q9</accession>
<feature type="non-terminal residue" evidence="8">
    <location>
        <position position="1"/>
    </location>
</feature>
<dbReference type="Gene3D" id="3.30.70.20">
    <property type="match status" value="1"/>
</dbReference>
<sequence>DPSKMSKVVKKVAKAYGASLVGICELDRRWLYSHRQNVLEKRYEPVEIPEEYKYAIALAFEMNYELIKLSPTHTGAAGPTSAYGRMPLTTGSLAQFIRYLGYKAIPMGNDTALSIPIAVDAGLGELSRIGILITPEYGPRIRLSKIFTNLPLVPDSPIEFGVWDFCMKCEKCANFCPAQAIRRGQPTDKINNICNREGLLRWPVDAEKCFSWWARSEGICSNCIRVCPFNKLSGWLHETVRWGVNNTPWLDSLFIKVDDLLGYGKQAEVERFWDS</sequence>
<comment type="caution">
    <text evidence="8">The sequence shown here is derived from an EMBL/GenBank/DDBJ whole genome shotgun (WGS) entry which is preliminary data.</text>
</comment>
<evidence type="ECO:0000256" key="6">
    <source>
        <dbReference type="ARBA" id="ARBA00023136"/>
    </source>
</evidence>
<comment type="subcellular location">
    <subcellularLocation>
        <location evidence="1">Cell envelope</location>
    </subcellularLocation>
</comment>
<dbReference type="PANTHER" id="PTHR42827:SF1">
    <property type="entry name" value="IRON-SULFUR CLUSTER-BINDING PROTEIN"/>
    <property type="match status" value="1"/>
</dbReference>
<dbReference type="Pfam" id="PF12838">
    <property type="entry name" value="Fer4_7"/>
    <property type="match status" value="1"/>
</dbReference>
<dbReference type="GO" id="GO:0046872">
    <property type="term" value="F:metal ion binding"/>
    <property type="evidence" value="ECO:0007669"/>
    <property type="project" value="UniProtKB-KW"/>
</dbReference>
<dbReference type="PROSITE" id="PS51379">
    <property type="entry name" value="4FE4S_FER_2"/>
    <property type="match status" value="1"/>
</dbReference>
<keyword evidence="2" id="KW-0479">Metal-binding</keyword>
<evidence type="ECO:0000256" key="3">
    <source>
        <dbReference type="ARBA" id="ARBA00022729"/>
    </source>
</evidence>
<feature type="domain" description="4Fe-4S ferredoxin-type" evidence="7">
    <location>
        <begin position="156"/>
        <end position="186"/>
    </location>
</feature>
<dbReference type="GO" id="GO:0030313">
    <property type="term" value="C:cell envelope"/>
    <property type="evidence" value="ECO:0007669"/>
    <property type="project" value="UniProtKB-SubCell"/>
</dbReference>
<gene>
    <name evidence="8" type="ORF">S12H4_29055</name>
</gene>
<protein>
    <submittedName>
        <fullName evidence="8">Putative reductive dehalogenase (RdhA)</fullName>
    </submittedName>
</protein>
<dbReference type="NCBIfam" id="TIGR02486">
    <property type="entry name" value="RDH"/>
    <property type="match status" value="1"/>
</dbReference>
<evidence type="ECO:0000313" key="8">
    <source>
        <dbReference type="EMBL" id="GAI94445.1"/>
    </source>
</evidence>
<evidence type="ECO:0000256" key="2">
    <source>
        <dbReference type="ARBA" id="ARBA00022723"/>
    </source>
</evidence>
<dbReference type="InterPro" id="IPR017896">
    <property type="entry name" value="4Fe4S_Fe-S-bd"/>
</dbReference>
<keyword evidence="6" id="KW-0472">Membrane</keyword>
<dbReference type="GO" id="GO:0051536">
    <property type="term" value="F:iron-sulfur cluster binding"/>
    <property type="evidence" value="ECO:0007669"/>
    <property type="project" value="UniProtKB-KW"/>
</dbReference>
<proteinExistence type="predicted"/>
<dbReference type="SUPFAM" id="SSF54862">
    <property type="entry name" value="4Fe-4S ferredoxins"/>
    <property type="match status" value="1"/>
</dbReference>
<keyword evidence="3" id="KW-0732">Signal</keyword>
<dbReference type="InterPro" id="IPR017900">
    <property type="entry name" value="4Fe4S_Fe_S_CS"/>
</dbReference>
<dbReference type="AlphaFoldDB" id="X1U3Q9"/>
<dbReference type="PROSITE" id="PS00198">
    <property type="entry name" value="4FE4S_FER_1"/>
    <property type="match status" value="1"/>
</dbReference>
<keyword evidence="5" id="KW-0411">Iron-sulfur</keyword>
<organism evidence="8">
    <name type="scientific">marine sediment metagenome</name>
    <dbReference type="NCBI Taxonomy" id="412755"/>
    <lineage>
        <taxon>unclassified sequences</taxon>
        <taxon>metagenomes</taxon>
        <taxon>ecological metagenomes</taxon>
    </lineage>
</organism>